<dbReference type="Proteomes" id="UP000799770">
    <property type="component" value="Unassembled WGS sequence"/>
</dbReference>
<dbReference type="EMBL" id="ML977325">
    <property type="protein sequence ID" value="KAF2114380.1"/>
    <property type="molecule type" value="Genomic_DNA"/>
</dbReference>
<feature type="region of interest" description="Disordered" evidence="1">
    <location>
        <begin position="254"/>
        <end position="295"/>
    </location>
</feature>
<gene>
    <name evidence="2" type="ORF">BDV96DRAFT_632540</name>
</gene>
<evidence type="ECO:0000256" key="1">
    <source>
        <dbReference type="SAM" id="MobiDB-lite"/>
    </source>
</evidence>
<evidence type="ECO:0000313" key="3">
    <source>
        <dbReference type="Proteomes" id="UP000799770"/>
    </source>
</evidence>
<accession>A0A6A5Z4M5</accession>
<evidence type="ECO:0000313" key="2">
    <source>
        <dbReference type="EMBL" id="KAF2114380.1"/>
    </source>
</evidence>
<name>A0A6A5Z4M5_9PLEO</name>
<keyword evidence="3" id="KW-1185">Reference proteome</keyword>
<reference evidence="2" key="1">
    <citation type="journal article" date="2020" name="Stud. Mycol.">
        <title>101 Dothideomycetes genomes: a test case for predicting lifestyles and emergence of pathogens.</title>
        <authorList>
            <person name="Haridas S."/>
            <person name="Albert R."/>
            <person name="Binder M."/>
            <person name="Bloem J."/>
            <person name="Labutti K."/>
            <person name="Salamov A."/>
            <person name="Andreopoulos B."/>
            <person name="Baker S."/>
            <person name="Barry K."/>
            <person name="Bills G."/>
            <person name="Bluhm B."/>
            <person name="Cannon C."/>
            <person name="Castanera R."/>
            <person name="Culley D."/>
            <person name="Daum C."/>
            <person name="Ezra D."/>
            <person name="Gonzalez J."/>
            <person name="Henrissat B."/>
            <person name="Kuo A."/>
            <person name="Liang C."/>
            <person name="Lipzen A."/>
            <person name="Lutzoni F."/>
            <person name="Magnuson J."/>
            <person name="Mondo S."/>
            <person name="Nolan M."/>
            <person name="Ohm R."/>
            <person name="Pangilinan J."/>
            <person name="Park H.-J."/>
            <person name="Ramirez L."/>
            <person name="Alfaro M."/>
            <person name="Sun H."/>
            <person name="Tritt A."/>
            <person name="Yoshinaga Y."/>
            <person name="Zwiers L.-H."/>
            <person name="Turgeon B."/>
            <person name="Goodwin S."/>
            <person name="Spatafora J."/>
            <person name="Crous P."/>
            <person name="Grigoriev I."/>
        </authorList>
    </citation>
    <scope>NUCLEOTIDE SEQUENCE</scope>
    <source>
        <strain evidence="2">CBS 627.86</strain>
    </source>
</reference>
<dbReference type="AlphaFoldDB" id="A0A6A5Z4M5"/>
<protein>
    <submittedName>
        <fullName evidence="2">Uncharacterized protein</fullName>
    </submittedName>
</protein>
<organism evidence="2 3">
    <name type="scientific">Lophiotrema nucula</name>
    <dbReference type="NCBI Taxonomy" id="690887"/>
    <lineage>
        <taxon>Eukaryota</taxon>
        <taxon>Fungi</taxon>
        <taxon>Dikarya</taxon>
        <taxon>Ascomycota</taxon>
        <taxon>Pezizomycotina</taxon>
        <taxon>Dothideomycetes</taxon>
        <taxon>Pleosporomycetidae</taxon>
        <taxon>Pleosporales</taxon>
        <taxon>Lophiotremataceae</taxon>
        <taxon>Lophiotrema</taxon>
    </lineage>
</organism>
<proteinExistence type="predicted"/>
<sequence length="295" mass="32330">MSAHTHNASEVTFPGPLSIEQKRLYEAAQKWNGGKMKMYMTDKKIPTSGITRRTQMIAAIVFYHDPQNQPGKVPMPRWIKDMGVTPKAPAQRKRATKSMRQTYDLPTPRRFAWAAHQQSASPATPLASTPGAFVPSQVPVVDGLQYAVTQQAAAEQPQAQPEPMSLEQQLVFHVGGFNQFTQEHAPAVAPQAAIDDQLTSMGGWAASPYNFSAQEPTLAASAGVDLRCSCPAGYRRAAAADRPGRKFLQYRSRPATRCSRQTRGRPGRFRAGLPRQRRVGPPRSRAPVGRRGCGA</sequence>